<proteinExistence type="predicted"/>
<reference evidence="9 11" key="2">
    <citation type="submission" date="2023-03" db="EMBL/GenBank/DDBJ databases">
        <title>Bacillus Genome Sequencing.</title>
        <authorList>
            <person name="Dunlap C."/>
        </authorList>
    </citation>
    <scope>NUCLEOTIDE SEQUENCE [LARGE SCALE GENOMIC DNA]</scope>
    <source>
        <strain evidence="9 11">NRS-38</strain>
    </source>
</reference>
<dbReference type="PROSITE" id="PS50043">
    <property type="entry name" value="HTH_LUXR_2"/>
    <property type="match status" value="1"/>
</dbReference>
<dbReference type="Pfam" id="PF00196">
    <property type="entry name" value="GerE"/>
    <property type="match status" value="1"/>
</dbReference>
<evidence type="ECO:0000256" key="4">
    <source>
        <dbReference type="ARBA" id="ARBA00023163"/>
    </source>
</evidence>
<dbReference type="EMBL" id="JARTLI010000024">
    <property type="protein sequence ID" value="MED5052532.1"/>
    <property type="molecule type" value="Genomic_DNA"/>
</dbReference>
<evidence type="ECO:0000256" key="1">
    <source>
        <dbReference type="ARBA" id="ARBA00022553"/>
    </source>
</evidence>
<keyword evidence="1 5" id="KW-0597">Phosphoprotein</keyword>
<dbReference type="InterPro" id="IPR001789">
    <property type="entry name" value="Sig_transdc_resp-reg_receiver"/>
</dbReference>
<gene>
    <name evidence="9" type="ORF">P9850_11860</name>
    <name evidence="8" type="ORF">PNH38_16895</name>
</gene>
<keyword evidence="4" id="KW-0804">Transcription</keyword>
<comment type="caution">
    <text evidence="9">The sequence shown here is derived from an EMBL/GenBank/DDBJ whole genome shotgun (WGS) entry which is preliminary data.</text>
</comment>
<evidence type="ECO:0000259" key="7">
    <source>
        <dbReference type="PROSITE" id="PS50110"/>
    </source>
</evidence>
<dbReference type="InterPro" id="IPR000792">
    <property type="entry name" value="Tscrpt_reg_LuxR_C"/>
</dbReference>
<evidence type="ECO:0000256" key="2">
    <source>
        <dbReference type="ARBA" id="ARBA00023015"/>
    </source>
</evidence>
<name>A0ABD5IX24_9BACL</name>
<feature type="modified residue" description="4-aspartylphosphate" evidence="5">
    <location>
        <position position="55"/>
    </location>
</feature>
<dbReference type="Gene3D" id="3.40.50.2300">
    <property type="match status" value="1"/>
</dbReference>
<dbReference type="PANTHER" id="PTHR43214:SF43">
    <property type="entry name" value="TWO-COMPONENT RESPONSE REGULATOR"/>
    <property type="match status" value="1"/>
</dbReference>
<dbReference type="PROSITE" id="PS50110">
    <property type="entry name" value="RESPONSE_REGULATORY"/>
    <property type="match status" value="1"/>
</dbReference>
<keyword evidence="2" id="KW-0805">Transcription regulation</keyword>
<dbReference type="InterPro" id="IPR011006">
    <property type="entry name" value="CheY-like_superfamily"/>
</dbReference>
<dbReference type="PRINTS" id="PR00038">
    <property type="entry name" value="HTHLUXR"/>
</dbReference>
<evidence type="ECO:0000256" key="3">
    <source>
        <dbReference type="ARBA" id="ARBA00023125"/>
    </source>
</evidence>
<dbReference type="SMART" id="SM00448">
    <property type="entry name" value="REC"/>
    <property type="match status" value="1"/>
</dbReference>
<protein>
    <submittedName>
        <fullName evidence="9">Response regulator transcription factor</fullName>
    </submittedName>
</protein>
<sequence length="198" mass="22515">MKIRVLLVDDHLLMMQGIRKLLEDKTDFEIVGTICNPAGLLEEIRKHHPDVIVMDIKMKEESGIEWTKKITRSYPACKIVILSGYDYDEYIHAAYEAGAYAFVTKENSSLELANAIKQSYLGIKVFPTDRLTHYSPPLTQMELTILRLIAEDHTNAEISEQLKISRRTVEHHISSIIRKLDVDSRVGAVVKAIKLGLI</sequence>
<feature type="domain" description="Response regulatory" evidence="7">
    <location>
        <begin position="4"/>
        <end position="120"/>
    </location>
</feature>
<dbReference type="RefSeq" id="WP_082063503.1">
    <property type="nucleotide sequence ID" value="NZ_JACIDF010000011.1"/>
</dbReference>
<dbReference type="GO" id="GO:0006355">
    <property type="term" value="P:regulation of DNA-templated transcription"/>
    <property type="evidence" value="ECO:0007669"/>
    <property type="project" value="UniProtKB-ARBA"/>
</dbReference>
<dbReference type="SMART" id="SM00421">
    <property type="entry name" value="HTH_LUXR"/>
    <property type="match status" value="1"/>
</dbReference>
<dbReference type="SUPFAM" id="SSF46894">
    <property type="entry name" value="C-terminal effector domain of the bipartite response regulators"/>
    <property type="match status" value="1"/>
</dbReference>
<dbReference type="Proteomes" id="UP001339962">
    <property type="component" value="Unassembled WGS sequence"/>
</dbReference>
<feature type="domain" description="HTH luxR-type" evidence="6">
    <location>
        <begin position="131"/>
        <end position="196"/>
    </location>
</feature>
<dbReference type="SUPFAM" id="SSF52172">
    <property type="entry name" value="CheY-like"/>
    <property type="match status" value="1"/>
</dbReference>
<dbReference type="InterPro" id="IPR058245">
    <property type="entry name" value="NreC/VraR/RcsB-like_REC"/>
</dbReference>
<evidence type="ECO:0000259" key="6">
    <source>
        <dbReference type="PROSITE" id="PS50043"/>
    </source>
</evidence>
<dbReference type="Pfam" id="PF00072">
    <property type="entry name" value="Response_reg"/>
    <property type="match status" value="1"/>
</dbReference>
<keyword evidence="3" id="KW-0238">DNA-binding</keyword>
<evidence type="ECO:0000313" key="10">
    <source>
        <dbReference type="Proteomes" id="UP001213979"/>
    </source>
</evidence>
<dbReference type="GO" id="GO:0003677">
    <property type="term" value="F:DNA binding"/>
    <property type="evidence" value="ECO:0007669"/>
    <property type="project" value="UniProtKB-KW"/>
</dbReference>
<organism evidence="9 11">
    <name type="scientific">Anoxybacteroides rupiense</name>
    <dbReference type="NCBI Taxonomy" id="311460"/>
    <lineage>
        <taxon>Bacteria</taxon>
        <taxon>Bacillati</taxon>
        <taxon>Bacillota</taxon>
        <taxon>Bacilli</taxon>
        <taxon>Bacillales</taxon>
        <taxon>Anoxybacillaceae</taxon>
        <taxon>Anoxybacteroides</taxon>
    </lineage>
</organism>
<dbReference type="Proteomes" id="UP001213979">
    <property type="component" value="Unassembled WGS sequence"/>
</dbReference>
<accession>A0ABD5IX24</accession>
<evidence type="ECO:0000313" key="8">
    <source>
        <dbReference type="EMBL" id="MDE8565524.1"/>
    </source>
</evidence>
<evidence type="ECO:0000256" key="5">
    <source>
        <dbReference type="PROSITE-ProRule" id="PRU00169"/>
    </source>
</evidence>
<reference evidence="8 10" key="1">
    <citation type="submission" date="2023-01" db="EMBL/GenBank/DDBJ databases">
        <title>Genome-based reclassification of Anoxybacillus geothermalis as a later heterotypic synonym of Anoxybacillus rupiensis.</title>
        <authorList>
            <person name="Inan Bektas K."/>
            <person name="Canakci S."/>
            <person name="Belduz A.A."/>
            <person name="Guler H.H."/>
        </authorList>
    </citation>
    <scope>NUCLEOTIDE SEQUENCE [LARGE SCALE GENOMIC DNA]</scope>
    <source>
        <strain evidence="8 10">DSM 17127</strain>
    </source>
</reference>
<evidence type="ECO:0000313" key="11">
    <source>
        <dbReference type="Proteomes" id="UP001339962"/>
    </source>
</evidence>
<dbReference type="AlphaFoldDB" id="A0ABD5IX24"/>
<dbReference type="CDD" id="cd06170">
    <property type="entry name" value="LuxR_C_like"/>
    <property type="match status" value="1"/>
</dbReference>
<keyword evidence="10" id="KW-1185">Reference proteome</keyword>
<dbReference type="PANTHER" id="PTHR43214">
    <property type="entry name" value="TWO-COMPONENT RESPONSE REGULATOR"/>
    <property type="match status" value="1"/>
</dbReference>
<dbReference type="InterPro" id="IPR039420">
    <property type="entry name" value="WalR-like"/>
</dbReference>
<evidence type="ECO:0000313" key="9">
    <source>
        <dbReference type="EMBL" id="MED5052532.1"/>
    </source>
</evidence>
<dbReference type="PROSITE" id="PS00622">
    <property type="entry name" value="HTH_LUXR_1"/>
    <property type="match status" value="1"/>
</dbReference>
<dbReference type="EMBL" id="JAQOTG010000025">
    <property type="protein sequence ID" value="MDE8565524.1"/>
    <property type="molecule type" value="Genomic_DNA"/>
</dbReference>
<dbReference type="CDD" id="cd17535">
    <property type="entry name" value="REC_NarL-like"/>
    <property type="match status" value="1"/>
</dbReference>
<dbReference type="InterPro" id="IPR016032">
    <property type="entry name" value="Sig_transdc_resp-reg_C-effctor"/>
</dbReference>